<evidence type="ECO:0000256" key="3">
    <source>
        <dbReference type="ARBA" id="ARBA00037096"/>
    </source>
</evidence>
<sequence>METNCFGPIALTKALLPSKIKRSISFQSAYGASKHATQAFFDCLHAEMEQDEIQVTVISLGYIYTNLFANAITTDGSRYGQLCSACSLKTQLPLKISLYQNILLYSQ</sequence>
<evidence type="ECO:0000256" key="1">
    <source>
        <dbReference type="ARBA" id="ARBA00006484"/>
    </source>
</evidence>
<dbReference type="InterPro" id="IPR036291">
    <property type="entry name" value="NAD(P)-bd_dom_sf"/>
</dbReference>
<dbReference type="GO" id="GO:0016491">
    <property type="term" value="F:oxidoreductase activity"/>
    <property type="evidence" value="ECO:0007669"/>
    <property type="project" value="UniProtKB-KW"/>
</dbReference>
<proteinExistence type="inferred from homology"/>
<dbReference type="PANTHER" id="PTHR44196:SF1">
    <property type="entry name" value="DEHYDROGENASE_REDUCTASE SDR FAMILY MEMBER 7B"/>
    <property type="match status" value="1"/>
</dbReference>
<accession>A0A8C6ESV2</accession>
<name>A0A8C6ESV2_MARMA</name>
<dbReference type="Pfam" id="PF00106">
    <property type="entry name" value="adh_short"/>
    <property type="match status" value="1"/>
</dbReference>
<keyword evidence="7" id="KW-1185">Reference proteome</keyword>
<comment type="function">
    <text evidence="3">Putative oxidoreductase.</text>
</comment>
<dbReference type="GeneTree" id="ENSGT00940000158171"/>
<evidence type="ECO:0000256" key="5">
    <source>
        <dbReference type="ARBA" id="ARBA00043014"/>
    </source>
</evidence>
<dbReference type="SUPFAM" id="SSF51735">
    <property type="entry name" value="NAD(P)-binding Rossmann-fold domains"/>
    <property type="match status" value="1"/>
</dbReference>
<evidence type="ECO:0000256" key="2">
    <source>
        <dbReference type="ARBA" id="ARBA00023002"/>
    </source>
</evidence>
<dbReference type="AlphaFoldDB" id="A0A8C6ESV2"/>
<dbReference type="InterPro" id="IPR020904">
    <property type="entry name" value="Sc_DH/Rdtase_CS"/>
</dbReference>
<keyword evidence="2" id="KW-0560">Oxidoreductase</keyword>
<evidence type="ECO:0000313" key="7">
    <source>
        <dbReference type="Proteomes" id="UP000694407"/>
    </source>
</evidence>
<dbReference type="InterPro" id="IPR002347">
    <property type="entry name" value="SDR_fam"/>
</dbReference>
<evidence type="ECO:0000256" key="4">
    <source>
        <dbReference type="ARBA" id="ARBA00040419"/>
    </source>
</evidence>
<dbReference type="Gene3D" id="3.40.50.720">
    <property type="entry name" value="NAD(P)-binding Rossmann-like Domain"/>
    <property type="match status" value="1"/>
</dbReference>
<dbReference type="PANTHER" id="PTHR44196">
    <property type="entry name" value="DEHYDROGENASE/REDUCTASE SDR FAMILY MEMBER 7B"/>
    <property type="match status" value="1"/>
</dbReference>
<organism evidence="6 7">
    <name type="scientific">Marmota marmota marmota</name>
    <name type="common">Alpine marmot</name>
    <dbReference type="NCBI Taxonomy" id="9994"/>
    <lineage>
        <taxon>Eukaryota</taxon>
        <taxon>Metazoa</taxon>
        <taxon>Chordata</taxon>
        <taxon>Craniata</taxon>
        <taxon>Vertebrata</taxon>
        <taxon>Euteleostomi</taxon>
        <taxon>Mammalia</taxon>
        <taxon>Eutheria</taxon>
        <taxon>Euarchontoglires</taxon>
        <taxon>Glires</taxon>
        <taxon>Rodentia</taxon>
        <taxon>Sciuromorpha</taxon>
        <taxon>Sciuridae</taxon>
        <taxon>Xerinae</taxon>
        <taxon>Marmotini</taxon>
        <taxon>Marmota</taxon>
    </lineage>
</organism>
<reference evidence="6" key="1">
    <citation type="submission" date="2025-08" db="UniProtKB">
        <authorList>
            <consortium name="Ensembl"/>
        </authorList>
    </citation>
    <scope>IDENTIFICATION</scope>
</reference>
<protein>
    <recommendedName>
        <fullName evidence="4">Dehydrogenase/reductase SDR family member 7B</fullName>
    </recommendedName>
    <alternativeName>
        <fullName evidence="5">Short-chain dehydrogenase/reductase family 32C member 1</fullName>
    </alternativeName>
</protein>
<dbReference type="PROSITE" id="PS00061">
    <property type="entry name" value="ADH_SHORT"/>
    <property type="match status" value="1"/>
</dbReference>
<evidence type="ECO:0000313" key="6">
    <source>
        <dbReference type="Ensembl" id="ENSMMMP00000013352.1"/>
    </source>
</evidence>
<reference evidence="6" key="2">
    <citation type="submission" date="2025-09" db="UniProtKB">
        <authorList>
            <consortium name="Ensembl"/>
        </authorList>
    </citation>
    <scope>IDENTIFICATION</scope>
</reference>
<dbReference type="Proteomes" id="UP000694407">
    <property type="component" value="Unplaced"/>
</dbReference>
<comment type="similarity">
    <text evidence="1">Belongs to the short-chain dehydrogenases/reductases (SDR) family.</text>
</comment>
<dbReference type="GO" id="GO:0016020">
    <property type="term" value="C:membrane"/>
    <property type="evidence" value="ECO:0007669"/>
    <property type="project" value="TreeGrafter"/>
</dbReference>
<dbReference type="Ensembl" id="ENSMMMT00000015247.1">
    <property type="protein sequence ID" value="ENSMMMP00000013352.1"/>
    <property type="gene ID" value="ENSMMMG00000011913.1"/>
</dbReference>